<dbReference type="AlphaFoldDB" id="A0A7Y9DQ36"/>
<evidence type="ECO:0000259" key="2">
    <source>
        <dbReference type="Pfam" id="PF17482"/>
    </source>
</evidence>
<evidence type="ECO:0000256" key="1">
    <source>
        <dbReference type="ARBA" id="ARBA00008005"/>
    </source>
</evidence>
<proteinExistence type="inferred from homology"/>
<comment type="similarity">
    <text evidence="1">Belongs to the myoviridae tail sheath protein family.</text>
</comment>
<dbReference type="PANTHER" id="PTHR35861:SF1">
    <property type="entry name" value="PHAGE TAIL SHEATH PROTEIN"/>
    <property type="match status" value="1"/>
</dbReference>
<dbReference type="InterPro" id="IPR052042">
    <property type="entry name" value="Tail_sheath_structural"/>
</dbReference>
<protein>
    <recommendedName>
        <fullName evidence="2">Tail sheath protein C-terminal domain-containing protein</fullName>
    </recommendedName>
</protein>
<gene>
    <name evidence="3" type="ORF">BJ968_004199</name>
</gene>
<dbReference type="RefSeq" id="WP_179755193.1">
    <property type="nucleotide sequence ID" value="NZ_BAAAGN010000013.1"/>
</dbReference>
<evidence type="ECO:0000313" key="3">
    <source>
        <dbReference type="EMBL" id="NYD24659.1"/>
    </source>
</evidence>
<sequence length="533" mass="56625">MRTPTYPGVYVEEIPSGVHPIAGVSTSDTAFVDFFLEGPVGVATRVGGFDEFTRRFGALTPKSSAGYGVMQYFTNGGQVAWIVRVATDSAQPSSATLDTGGSGPGGPTLVVSAISPGEWGDSLQVGVDYRVDDRTTQFNLVVRRTATVGGRVRVVASEVHRNVRMAASGPRNVLAVVTAASSLITVTEADGGVGERPAETAGDVTSAAVLTSAAATGFIPLGQGIDGGAPGADQLRTGLAALERIEPAVVNLLCIPAAATLDEDAIGSTPNLAAVAGEVAEFCERYRCFHLVDIPQGVDTTERMVAWLDQNNVRDRNAAVAFPRLKIVDPDPDRDGALLDVASSGTLAGLIARTDTDRGVWKAPAGTATQLRSVVTPSGPRLNDDDSAVLNPLGVNVIRTLPVYGIVSWGARTLFGADVQTSEWKYVPVRRTALYLEESLRQGLRWVVFEPNDEGLWSQIRLNVGAFMQSLFRRGAFQGRTPREAYLVKCDSDTTTQADIDRGIVNVLVGFAPLKPAEFVFIQLQQLTRPPEQ</sequence>
<name>A0A7Y9DQ36_9ACTN</name>
<feature type="domain" description="Tail sheath protein C-terminal" evidence="2">
    <location>
        <begin position="420"/>
        <end position="524"/>
    </location>
</feature>
<dbReference type="InterPro" id="IPR020287">
    <property type="entry name" value="Tail_sheath_C"/>
</dbReference>
<dbReference type="PANTHER" id="PTHR35861">
    <property type="match status" value="1"/>
</dbReference>
<evidence type="ECO:0000313" key="4">
    <source>
        <dbReference type="Proteomes" id="UP000521922"/>
    </source>
</evidence>
<dbReference type="Gene3D" id="3.40.50.11780">
    <property type="match status" value="2"/>
</dbReference>
<accession>A0A7Y9DQ36</accession>
<comment type="caution">
    <text evidence="3">The sequence shown here is derived from an EMBL/GenBank/DDBJ whole genome shotgun (WGS) entry which is preliminary data.</text>
</comment>
<reference evidence="3 4" key="1">
    <citation type="submission" date="2020-07" db="EMBL/GenBank/DDBJ databases">
        <title>Sequencing the genomes of 1000 actinobacteria strains.</title>
        <authorList>
            <person name="Klenk H.-P."/>
        </authorList>
    </citation>
    <scope>NUCLEOTIDE SEQUENCE [LARGE SCALE GENOMIC DNA]</scope>
    <source>
        <strain evidence="3 4">DSM 7487</strain>
    </source>
</reference>
<dbReference type="Proteomes" id="UP000521922">
    <property type="component" value="Unassembled WGS sequence"/>
</dbReference>
<organism evidence="3 4">
    <name type="scientific">Kineococcus aurantiacus</name>
    <dbReference type="NCBI Taxonomy" id="37633"/>
    <lineage>
        <taxon>Bacteria</taxon>
        <taxon>Bacillati</taxon>
        <taxon>Actinomycetota</taxon>
        <taxon>Actinomycetes</taxon>
        <taxon>Kineosporiales</taxon>
        <taxon>Kineosporiaceae</taxon>
        <taxon>Kineococcus</taxon>
    </lineage>
</organism>
<dbReference type="Pfam" id="PF17482">
    <property type="entry name" value="Phage_sheath_1C"/>
    <property type="match status" value="1"/>
</dbReference>
<dbReference type="EMBL" id="JACCBB010000001">
    <property type="protein sequence ID" value="NYD24659.1"/>
    <property type="molecule type" value="Genomic_DNA"/>
</dbReference>
<keyword evidence="4" id="KW-1185">Reference proteome</keyword>